<evidence type="ECO:0000313" key="2">
    <source>
        <dbReference type="EMBL" id="TVY01162.1"/>
    </source>
</evidence>
<accession>A0A559JMR0</accession>
<dbReference type="Proteomes" id="UP000316330">
    <property type="component" value="Unassembled WGS sequence"/>
</dbReference>
<comment type="caution">
    <text evidence="2">The sequence shown here is derived from an EMBL/GenBank/DDBJ whole genome shotgun (WGS) entry which is preliminary data.</text>
</comment>
<protein>
    <submittedName>
        <fullName evidence="2">Uncharacterized protein</fullName>
    </submittedName>
</protein>
<name>A0A559JMR0_9BACL</name>
<dbReference type="EMBL" id="VNJJ01000004">
    <property type="protein sequence ID" value="TVY01162.1"/>
    <property type="molecule type" value="Genomic_DNA"/>
</dbReference>
<proteinExistence type="predicted"/>
<feature type="signal peptide" evidence="1">
    <location>
        <begin position="1"/>
        <end position="25"/>
    </location>
</feature>
<reference evidence="2 3" key="1">
    <citation type="submission" date="2019-07" db="EMBL/GenBank/DDBJ databases">
        <authorList>
            <person name="Kim J."/>
        </authorList>
    </citation>
    <scope>NUCLEOTIDE SEQUENCE [LARGE SCALE GENOMIC DNA]</scope>
    <source>
        <strain evidence="2 3">G13</strain>
    </source>
</reference>
<dbReference type="AlphaFoldDB" id="A0A559JMR0"/>
<organism evidence="2 3">
    <name type="scientific">Cohnella terricola</name>
    <dbReference type="NCBI Taxonomy" id="1289167"/>
    <lineage>
        <taxon>Bacteria</taxon>
        <taxon>Bacillati</taxon>
        <taxon>Bacillota</taxon>
        <taxon>Bacilli</taxon>
        <taxon>Bacillales</taxon>
        <taxon>Paenibacillaceae</taxon>
        <taxon>Cohnella</taxon>
    </lineage>
</organism>
<dbReference type="RefSeq" id="WP_144700218.1">
    <property type="nucleotide sequence ID" value="NZ_VNJJ01000004.1"/>
</dbReference>
<keyword evidence="1" id="KW-0732">Signal</keyword>
<gene>
    <name evidence="2" type="ORF">FPZ45_08390</name>
</gene>
<feature type="chain" id="PRO_5021743024" evidence="1">
    <location>
        <begin position="26"/>
        <end position="166"/>
    </location>
</feature>
<evidence type="ECO:0000256" key="1">
    <source>
        <dbReference type="SAM" id="SignalP"/>
    </source>
</evidence>
<evidence type="ECO:0000313" key="3">
    <source>
        <dbReference type="Proteomes" id="UP000316330"/>
    </source>
</evidence>
<dbReference type="OrthoDB" id="1808478at2"/>
<keyword evidence="3" id="KW-1185">Reference proteome</keyword>
<sequence>MRRNKIVKTVLGLVAIIAMAGTAFGYSGSVARAEDAQPTAAQPFALTPAPSNAPFSAFDPKHKFLGNGLSSITASKGKVTVNATTTANQVVDSIGITFYVQKWNGSSWDNVGSGSTSGDNSISYYSTTFSKTVDAGYYYRARTIHWIIHNGVYEDGEVITSSVLGI</sequence>